<reference evidence="1 2" key="1">
    <citation type="journal article" date="2023" name="PLoS ONE">
        <title>Complete genome assembly of Hawai'i environmental nontuberculous mycobacteria reveals unexpected co-isolation with methylobacteria.</title>
        <authorList>
            <person name="Hendrix J."/>
            <person name="Epperson L.E."/>
            <person name="Tong E.I."/>
            <person name="Chan Y.L."/>
            <person name="Hasan N.A."/>
            <person name="Dawrs S.N."/>
            <person name="Norton G.J."/>
            <person name="Virdi R."/>
            <person name="Crooks J.L."/>
            <person name="Chan E.D."/>
            <person name="Honda J.R."/>
            <person name="Strong M."/>
        </authorList>
    </citation>
    <scope>NUCLEOTIDE SEQUENCE [LARGE SCALE GENOMIC DNA]</scope>
    <source>
        <strain evidence="1 2">NJH_HI01</strain>
    </source>
</reference>
<name>A0ABU9ZDK3_9HYPH</name>
<dbReference type="Proteomes" id="UP001404845">
    <property type="component" value="Unassembled WGS sequence"/>
</dbReference>
<gene>
    <name evidence="1" type="ORF">PUR21_17970</name>
</gene>
<dbReference type="Pfam" id="PF11064">
    <property type="entry name" value="DUF2865"/>
    <property type="match status" value="1"/>
</dbReference>
<dbReference type="InterPro" id="IPR021293">
    <property type="entry name" value="DUF2865"/>
</dbReference>
<sequence length="329" mass="35007">MATAPRRRLVTTIVVGVLIGVGVTGAATIVHASERGLLRGLFQTIFGGESLAPAPVARPVPKVPHRYTSLPDTRRLAGHRLVQRTPRLDGRPVRAARRERGGASNSIASGSFVAGTRTVCVRRCDGYVFPLGRLNARADLPVHAAACAAACPSAPTDLFTLAPGRSELQHSVGLDGRPYLRTAAANLYRRTRVENCSCQPPGVAGPLVALVDDRTLRPGDVIASEQGADLVAGLSRSGPRLVDYRSATMSPRSRGLIEERVGALGRDAASAAFQQVLRAEKFGAGRLRGAEAQNLKLRIDMAAMDFMPVVARSGEFAQIRVVSPSPFRR</sequence>
<evidence type="ECO:0000313" key="1">
    <source>
        <dbReference type="EMBL" id="MEN3229508.1"/>
    </source>
</evidence>
<organism evidence="1 2">
    <name type="scientific">Methylorubrum rhodesianum</name>
    <dbReference type="NCBI Taxonomy" id="29427"/>
    <lineage>
        <taxon>Bacteria</taxon>
        <taxon>Pseudomonadati</taxon>
        <taxon>Pseudomonadota</taxon>
        <taxon>Alphaproteobacteria</taxon>
        <taxon>Hyphomicrobiales</taxon>
        <taxon>Methylobacteriaceae</taxon>
        <taxon>Methylorubrum</taxon>
    </lineage>
</organism>
<dbReference type="RefSeq" id="WP_246753329.1">
    <property type="nucleotide sequence ID" value="NZ_JAQYXL010000001.1"/>
</dbReference>
<evidence type="ECO:0000313" key="2">
    <source>
        <dbReference type="Proteomes" id="UP001404845"/>
    </source>
</evidence>
<keyword evidence="2" id="KW-1185">Reference proteome</keyword>
<proteinExistence type="predicted"/>
<accession>A0ABU9ZDK3</accession>
<comment type="caution">
    <text evidence="1">The sequence shown here is derived from an EMBL/GenBank/DDBJ whole genome shotgun (WGS) entry which is preliminary data.</text>
</comment>
<protein>
    <submittedName>
        <fullName evidence="1">DUF2865 domain-containing protein</fullName>
    </submittedName>
</protein>
<dbReference type="EMBL" id="JAQYXL010000001">
    <property type="protein sequence ID" value="MEN3229508.1"/>
    <property type="molecule type" value="Genomic_DNA"/>
</dbReference>